<dbReference type="AlphaFoldDB" id="A0A9D2SUP6"/>
<evidence type="ECO:0000313" key="4">
    <source>
        <dbReference type="Proteomes" id="UP000823896"/>
    </source>
</evidence>
<gene>
    <name evidence="3" type="ORF">H9702_04800</name>
</gene>
<reference evidence="3" key="2">
    <citation type="submission" date="2021-04" db="EMBL/GenBank/DDBJ databases">
        <authorList>
            <person name="Gilroy R."/>
        </authorList>
    </citation>
    <scope>NUCLEOTIDE SEQUENCE</scope>
    <source>
        <strain evidence="3">CHK187-11901</strain>
    </source>
</reference>
<evidence type="ECO:0000259" key="2">
    <source>
        <dbReference type="Pfam" id="PF02371"/>
    </source>
</evidence>
<dbReference type="Proteomes" id="UP000823896">
    <property type="component" value="Unassembled WGS sequence"/>
</dbReference>
<evidence type="ECO:0000259" key="1">
    <source>
        <dbReference type="Pfam" id="PF01548"/>
    </source>
</evidence>
<dbReference type="PANTHER" id="PTHR33055:SF15">
    <property type="entry name" value="TRANSPOSASE-RELATED"/>
    <property type="match status" value="1"/>
</dbReference>
<proteinExistence type="predicted"/>
<dbReference type="NCBIfam" id="NF033542">
    <property type="entry name" value="transpos_IS110"/>
    <property type="match status" value="1"/>
</dbReference>
<dbReference type="InterPro" id="IPR003346">
    <property type="entry name" value="Transposase_20"/>
</dbReference>
<reference evidence="3" key="1">
    <citation type="journal article" date="2021" name="PeerJ">
        <title>Extensive microbial diversity within the chicken gut microbiome revealed by metagenomics and culture.</title>
        <authorList>
            <person name="Gilroy R."/>
            <person name="Ravi A."/>
            <person name="Getino M."/>
            <person name="Pursley I."/>
            <person name="Horton D.L."/>
            <person name="Alikhan N.F."/>
            <person name="Baker D."/>
            <person name="Gharbi K."/>
            <person name="Hall N."/>
            <person name="Watson M."/>
            <person name="Adriaenssens E.M."/>
            <person name="Foster-Nyarko E."/>
            <person name="Jarju S."/>
            <person name="Secka A."/>
            <person name="Antonio M."/>
            <person name="Oren A."/>
            <person name="Chaudhuri R.R."/>
            <person name="La Ragione R."/>
            <person name="Hildebrand F."/>
            <person name="Pallen M.J."/>
        </authorList>
    </citation>
    <scope>NUCLEOTIDE SEQUENCE</scope>
    <source>
        <strain evidence="3">CHK187-11901</strain>
    </source>
</reference>
<dbReference type="GO" id="GO:0006313">
    <property type="term" value="P:DNA transposition"/>
    <property type="evidence" value="ECO:0007669"/>
    <property type="project" value="InterPro"/>
</dbReference>
<dbReference type="EMBL" id="DWWM01000029">
    <property type="protein sequence ID" value="HJC36433.1"/>
    <property type="molecule type" value="Genomic_DNA"/>
</dbReference>
<comment type="caution">
    <text evidence="3">The sequence shown here is derived from an EMBL/GenBank/DDBJ whole genome shotgun (WGS) entry which is preliminary data.</text>
</comment>
<dbReference type="InterPro" id="IPR047650">
    <property type="entry name" value="Transpos_IS110"/>
</dbReference>
<organism evidence="3 4">
    <name type="scientific">Candidatus Merdibacter merdavium</name>
    <dbReference type="NCBI Taxonomy" id="2838692"/>
    <lineage>
        <taxon>Bacteria</taxon>
        <taxon>Bacillati</taxon>
        <taxon>Bacillota</taxon>
        <taxon>Erysipelotrichia</taxon>
        <taxon>Erysipelotrichales</taxon>
        <taxon>Erysipelotrichaceae</taxon>
        <taxon>Merdibacter</taxon>
    </lineage>
</organism>
<evidence type="ECO:0000313" key="3">
    <source>
        <dbReference type="EMBL" id="HJC36433.1"/>
    </source>
</evidence>
<feature type="domain" description="Transposase IS116/IS110/IS902 C-terminal" evidence="2">
    <location>
        <begin position="270"/>
        <end position="354"/>
    </location>
</feature>
<protein>
    <submittedName>
        <fullName evidence="3">IS110 family transposase</fullName>
    </submittedName>
</protein>
<dbReference type="Pfam" id="PF01548">
    <property type="entry name" value="DEDD_Tnp_IS110"/>
    <property type="match status" value="1"/>
</dbReference>
<dbReference type="GO" id="GO:0004803">
    <property type="term" value="F:transposase activity"/>
    <property type="evidence" value="ECO:0007669"/>
    <property type="project" value="InterPro"/>
</dbReference>
<dbReference type="Pfam" id="PF02371">
    <property type="entry name" value="Transposase_20"/>
    <property type="match status" value="1"/>
</dbReference>
<sequence>MFLVGIDIGKLSHMFCILDASNNEVIVKPVSFKNDKLGFDFLIDQLKSYPKDHLLIGMEDTGHYHFTLLKFLLDSGFSVALINPVTTDLTRKIQLSSTKDDDLDTLTICDVLASNQRRKSYRISKIDSFDLYEQKRLTREHHDLKEQLNIYTNKLQKCIDIVFPEFNSLFRSKYGSIYMNVLKTFGSADSIAHADIRNIRKCFETNRRGRRISLTPEALKEAARNSIGFPSKAEVIELRHLIDIIELINVQISEVDKKIEEFSVQNNSPILTIPGISHFSGTSILAELGDLRNFSKVAQVIKFAGVSPSKYKSSQYEAQHAAITKKGSRYLRKTLYQVILPVIRYNPVFNAYYHHKLSQGKGHRCAQGHCVRKLLRIIYHLVTTDQSFDPKLLR</sequence>
<accession>A0A9D2SUP6</accession>
<dbReference type="PANTHER" id="PTHR33055">
    <property type="entry name" value="TRANSPOSASE FOR INSERTION SEQUENCE ELEMENT IS1111A"/>
    <property type="match status" value="1"/>
</dbReference>
<dbReference type="GO" id="GO:0003677">
    <property type="term" value="F:DNA binding"/>
    <property type="evidence" value="ECO:0007669"/>
    <property type="project" value="InterPro"/>
</dbReference>
<feature type="domain" description="Transposase IS110-like N-terminal" evidence="1">
    <location>
        <begin position="4"/>
        <end position="164"/>
    </location>
</feature>
<dbReference type="InterPro" id="IPR002525">
    <property type="entry name" value="Transp_IS110-like_N"/>
</dbReference>
<name>A0A9D2SUP6_9FIRM</name>